<dbReference type="Gene3D" id="1.20.1250.20">
    <property type="entry name" value="MFS general substrate transporter like domains"/>
    <property type="match status" value="1"/>
</dbReference>
<gene>
    <name evidence="8" type="ORF">ISU02_11390</name>
</gene>
<keyword evidence="2" id="KW-0813">Transport</keyword>
<feature type="transmembrane region" description="Helical" evidence="6">
    <location>
        <begin position="29"/>
        <end position="49"/>
    </location>
</feature>
<dbReference type="Proteomes" id="UP000614200">
    <property type="component" value="Unassembled WGS sequence"/>
</dbReference>
<dbReference type="PANTHER" id="PTHR23530">
    <property type="entry name" value="TRANSPORT PROTEIN-RELATED"/>
    <property type="match status" value="1"/>
</dbReference>
<feature type="transmembrane region" description="Helical" evidence="6">
    <location>
        <begin position="142"/>
        <end position="160"/>
    </location>
</feature>
<accession>A0ABR9ZTE9</accession>
<keyword evidence="9" id="KW-1185">Reference proteome</keyword>
<evidence type="ECO:0000259" key="7">
    <source>
        <dbReference type="PROSITE" id="PS50850"/>
    </source>
</evidence>
<dbReference type="SUPFAM" id="SSF103473">
    <property type="entry name" value="MFS general substrate transporter"/>
    <property type="match status" value="1"/>
</dbReference>
<dbReference type="InterPro" id="IPR053160">
    <property type="entry name" value="MFS_DHA3_Transporter"/>
</dbReference>
<feature type="transmembrane region" description="Helical" evidence="6">
    <location>
        <begin position="78"/>
        <end position="106"/>
    </location>
</feature>
<protein>
    <submittedName>
        <fullName evidence="8">MFS transporter</fullName>
    </submittedName>
</protein>
<name>A0ABR9ZTE9_9FIRM</name>
<dbReference type="InterPro" id="IPR020846">
    <property type="entry name" value="MFS_dom"/>
</dbReference>
<dbReference type="PROSITE" id="PS50850">
    <property type="entry name" value="MFS"/>
    <property type="match status" value="1"/>
</dbReference>
<comment type="subcellular location">
    <subcellularLocation>
        <location evidence="1">Cell membrane</location>
        <topology evidence="1">Multi-pass membrane protein</topology>
    </subcellularLocation>
</comment>
<keyword evidence="4 6" id="KW-1133">Transmembrane helix</keyword>
<feature type="transmembrane region" description="Helical" evidence="6">
    <location>
        <begin position="297"/>
        <end position="326"/>
    </location>
</feature>
<feature type="transmembrane region" description="Helical" evidence="6">
    <location>
        <begin position="166"/>
        <end position="185"/>
    </location>
</feature>
<feature type="domain" description="Major facilitator superfamily (MFS) profile" evidence="7">
    <location>
        <begin position="1"/>
        <end position="408"/>
    </location>
</feature>
<evidence type="ECO:0000256" key="4">
    <source>
        <dbReference type="ARBA" id="ARBA00022989"/>
    </source>
</evidence>
<comment type="caution">
    <text evidence="8">The sequence shown here is derived from an EMBL/GenBank/DDBJ whole genome shotgun (WGS) entry which is preliminary data.</text>
</comment>
<keyword evidence="5 6" id="KW-0472">Membrane</keyword>
<evidence type="ECO:0000313" key="8">
    <source>
        <dbReference type="EMBL" id="MBF4693732.1"/>
    </source>
</evidence>
<dbReference type="EMBL" id="JADKNH010000006">
    <property type="protein sequence ID" value="MBF4693732.1"/>
    <property type="molecule type" value="Genomic_DNA"/>
</dbReference>
<evidence type="ECO:0000256" key="1">
    <source>
        <dbReference type="ARBA" id="ARBA00004651"/>
    </source>
</evidence>
<dbReference type="RefSeq" id="WP_194701970.1">
    <property type="nucleotide sequence ID" value="NZ_JADKNH010000006.1"/>
</dbReference>
<proteinExistence type="predicted"/>
<organism evidence="8 9">
    <name type="scientific">Fusibacter ferrireducens</name>
    <dbReference type="NCBI Taxonomy" id="2785058"/>
    <lineage>
        <taxon>Bacteria</taxon>
        <taxon>Bacillati</taxon>
        <taxon>Bacillota</taxon>
        <taxon>Clostridia</taxon>
        <taxon>Eubacteriales</taxon>
        <taxon>Eubacteriales Family XII. Incertae Sedis</taxon>
        <taxon>Fusibacter</taxon>
    </lineage>
</organism>
<evidence type="ECO:0000256" key="6">
    <source>
        <dbReference type="SAM" id="Phobius"/>
    </source>
</evidence>
<dbReference type="InterPro" id="IPR036259">
    <property type="entry name" value="MFS_trans_sf"/>
</dbReference>
<evidence type="ECO:0000256" key="5">
    <source>
        <dbReference type="ARBA" id="ARBA00023136"/>
    </source>
</evidence>
<reference evidence="8 9" key="1">
    <citation type="submission" date="2020-11" db="EMBL/GenBank/DDBJ databases">
        <title>Fusibacter basophilias sp. nov.</title>
        <authorList>
            <person name="Qiu D."/>
        </authorList>
    </citation>
    <scope>NUCLEOTIDE SEQUENCE [LARGE SCALE GENOMIC DNA]</scope>
    <source>
        <strain evidence="8 9">Q10-2</strain>
    </source>
</reference>
<evidence type="ECO:0000256" key="3">
    <source>
        <dbReference type="ARBA" id="ARBA00022692"/>
    </source>
</evidence>
<dbReference type="InterPro" id="IPR011701">
    <property type="entry name" value="MFS"/>
</dbReference>
<dbReference type="Pfam" id="PF07690">
    <property type="entry name" value="MFS_1"/>
    <property type="match status" value="1"/>
</dbReference>
<dbReference type="PANTHER" id="PTHR23530:SF1">
    <property type="entry name" value="PERMEASE, MAJOR FACILITATOR SUPERFAMILY-RELATED"/>
    <property type="match status" value="1"/>
</dbReference>
<feature type="transmembrane region" description="Helical" evidence="6">
    <location>
        <begin position="259"/>
        <end position="277"/>
    </location>
</feature>
<feature type="transmembrane region" description="Helical" evidence="6">
    <location>
        <begin position="383"/>
        <end position="406"/>
    </location>
</feature>
<sequence length="412" mass="47303">MKAIIKDPQIKKFCYYGFFKNLKFFEPYLIIYLSSVGLSYLQIGALYAFREAVVYIFEIPSGIIADTYGKKFELMTCFIFYMISFSLFFISSHFYVITLAMLFFALGEAFRSGTHKAMIFAYLEQKNWFEYKTFVYGRTRSFSLIGSALSSIISIAFYLYAGNLKILFAFSILPYVFDFILIASYPESLNERHKVTFSLSDFFRENKRQLTRFLKSKKLIMLTLNAASLDAIFKSVEDYIQPILQLLIIATFEATESTLVVYLGVVYGIIGVISAAGSRNVYKLLNRYSKANLLDLFYKLMILIFSGIALFTYFELRMIIVLLFILSNILIDSRRPVFVDIIGDHLEKDQRATVLSIESQLKSFIVICVAPLSGAIADHFGFTAVFIFLSVLMLILLQFFSVTKLFQKQASH</sequence>
<keyword evidence="3 6" id="KW-0812">Transmembrane</keyword>
<evidence type="ECO:0000256" key="2">
    <source>
        <dbReference type="ARBA" id="ARBA00022448"/>
    </source>
</evidence>
<evidence type="ECO:0000313" key="9">
    <source>
        <dbReference type="Proteomes" id="UP000614200"/>
    </source>
</evidence>